<evidence type="ECO:0000313" key="1">
    <source>
        <dbReference type="EMBL" id="QCT07065.1"/>
    </source>
</evidence>
<dbReference type="PANTHER" id="PTHR11669">
    <property type="entry name" value="REPLICATION FACTOR C / DNA POLYMERASE III GAMMA-TAU SUBUNIT"/>
    <property type="match status" value="1"/>
</dbReference>
<proteinExistence type="predicted"/>
<dbReference type="RefSeq" id="WP_138157126.1">
    <property type="nucleotide sequence ID" value="NZ_CP039381.1"/>
</dbReference>
<dbReference type="KEGG" id="ruj:E5Z56_06655"/>
<gene>
    <name evidence="1" type="ORF">E5Z56_06655</name>
</gene>
<dbReference type="SUPFAM" id="SSF52540">
    <property type="entry name" value="P-loop containing nucleoside triphosphate hydrolases"/>
    <property type="match status" value="1"/>
</dbReference>
<sequence>MNFSEFNETIKSQLNNLTSHNRLPHAIIITGGNEELRDSVADYLCVYAVCSEENKPCYNCKNCKKAMSHIHPDISYVQGSTKSKNLIYNKEVMEEVIGDTIIIPNESDTKVYVFKDVDEKLPVISQNAFLKTLEEPPQNILFVMTCKDASVLLETILSRSTVINIQKEDEFSTEGVSIAEEIALALLDINEYKLLSATYKVNNKDSFNQTIPYLKLLIRDTLSLTVGGDKLSNSSVPEKLTRKLTREKSLSLLNTIEKAQRMMKSNVNQNLLSTWLCSEFRRITWQQ</sequence>
<dbReference type="AlphaFoldDB" id="A0A4P8XVD6"/>
<organism evidence="1 2">
    <name type="scientific">Ruminococcus bovis</name>
    <dbReference type="NCBI Taxonomy" id="2564099"/>
    <lineage>
        <taxon>Bacteria</taxon>
        <taxon>Bacillati</taxon>
        <taxon>Bacillota</taxon>
        <taxon>Clostridia</taxon>
        <taxon>Eubacteriales</taxon>
        <taxon>Oscillospiraceae</taxon>
        <taxon>Ruminococcus</taxon>
    </lineage>
</organism>
<evidence type="ECO:0008006" key="3">
    <source>
        <dbReference type="Google" id="ProtNLM"/>
    </source>
</evidence>
<dbReference type="Pfam" id="PF13177">
    <property type="entry name" value="DNA_pol3_delta2"/>
    <property type="match status" value="1"/>
</dbReference>
<evidence type="ECO:0000313" key="2">
    <source>
        <dbReference type="Proteomes" id="UP000301475"/>
    </source>
</evidence>
<dbReference type="Proteomes" id="UP000301475">
    <property type="component" value="Chromosome"/>
</dbReference>
<dbReference type="GO" id="GO:0006261">
    <property type="term" value="P:DNA-templated DNA replication"/>
    <property type="evidence" value="ECO:0007669"/>
    <property type="project" value="TreeGrafter"/>
</dbReference>
<dbReference type="Gene3D" id="3.40.50.300">
    <property type="entry name" value="P-loop containing nucleotide triphosphate hydrolases"/>
    <property type="match status" value="1"/>
</dbReference>
<protein>
    <recommendedName>
        <fullName evidence="3">DNA polymerase III subunit delta</fullName>
    </recommendedName>
</protein>
<reference evidence="1 2" key="1">
    <citation type="submission" date="2019-04" db="EMBL/GenBank/DDBJ databases">
        <authorList>
            <person name="Embree M."/>
            <person name="Gaffney J.R."/>
        </authorList>
    </citation>
    <scope>NUCLEOTIDE SEQUENCE [LARGE SCALE GENOMIC DNA]</scope>
    <source>
        <strain evidence="1 2">JE7A12</strain>
    </source>
</reference>
<keyword evidence="2" id="KW-1185">Reference proteome</keyword>
<dbReference type="EMBL" id="CP039381">
    <property type="protein sequence ID" value="QCT07065.1"/>
    <property type="molecule type" value="Genomic_DNA"/>
</dbReference>
<dbReference type="PANTHER" id="PTHR11669:SF0">
    <property type="entry name" value="PROTEIN STICHEL-LIKE 2"/>
    <property type="match status" value="1"/>
</dbReference>
<dbReference type="OrthoDB" id="9810148at2"/>
<dbReference type="InterPro" id="IPR050238">
    <property type="entry name" value="DNA_Rep/Repair_Clamp_Loader"/>
</dbReference>
<name>A0A4P8XVD6_9FIRM</name>
<dbReference type="InterPro" id="IPR027417">
    <property type="entry name" value="P-loop_NTPase"/>
</dbReference>
<accession>A0A4P8XVD6</accession>